<reference evidence="2 3" key="1">
    <citation type="submission" date="2016-10" db="EMBL/GenBank/DDBJ databases">
        <authorList>
            <person name="de Groot N.N."/>
        </authorList>
    </citation>
    <scope>NUCLEOTIDE SEQUENCE [LARGE SCALE GENOMIC DNA]</scope>
    <source>
        <strain evidence="2 3">DSM 45514</strain>
    </source>
</reference>
<name>A0A1G6KPV7_9BACL</name>
<dbReference type="Proteomes" id="UP000199387">
    <property type="component" value="Unassembled WGS sequence"/>
</dbReference>
<keyword evidence="1" id="KW-1133">Transmembrane helix</keyword>
<dbReference type="AlphaFoldDB" id="A0A1G6KPV7"/>
<feature type="transmembrane region" description="Helical" evidence="1">
    <location>
        <begin position="21"/>
        <end position="45"/>
    </location>
</feature>
<dbReference type="EMBL" id="FMZA01000006">
    <property type="protein sequence ID" value="SDC32831.1"/>
    <property type="molecule type" value="Genomic_DNA"/>
</dbReference>
<evidence type="ECO:0000313" key="3">
    <source>
        <dbReference type="Proteomes" id="UP000199387"/>
    </source>
</evidence>
<sequence length="51" mass="5713">MSNVSRDKRVEKVAKATWREWLGLGSLTLAVFMLSTDMTVLFLAMPSILPT</sequence>
<gene>
    <name evidence="2" type="ORF">SAMN04488112_10688</name>
</gene>
<protein>
    <submittedName>
        <fullName evidence="2">MFS transporter, DHA2 family, multidrug resistance protein</fullName>
    </submittedName>
</protein>
<keyword evidence="3" id="KW-1185">Reference proteome</keyword>
<organism evidence="2 3">
    <name type="scientific">Melghirimyces thermohalophilus</name>
    <dbReference type="NCBI Taxonomy" id="1236220"/>
    <lineage>
        <taxon>Bacteria</taxon>
        <taxon>Bacillati</taxon>
        <taxon>Bacillota</taxon>
        <taxon>Bacilli</taxon>
        <taxon>Bacillales</taxon>
        <taxon>Thermoactinomycetaceae</taxon>
        <taxon>Melghirimyces</taxon>
    </lineage>
</organism>
<evidence type="ECO:0000256" key="1">
    <source>
        <dbReference type="SAM" id="Phobius"/>
    </source>
</evidence>
<proteinExistence type="predicted"/>
<dbReference type="STRING" id="1236220.SAMN04488112_10688"/>
<keyword evidence="1" id="KW-0812">Transmembrane</keyword>
<evidence type="ECO:0000313" key="2">
    <source>
        <dbReference type="EMBL" id="SDC32831.1"/>
    </source>
</evidence>
<keyword evidence="1" id="KW-0472">Membrane</keyword>
<accession>A0A1G6KPV7</accession>